<proteinExistence type="predicted"/>
<name>A0A9D2GQG7_9BACT</name>
<evidence type="ECO:0000313" key="2">
    <source>
        <dbReference type="EMBL" id="HIZ85545.1"/>
    </source>
</evidence>
<feature type="transmembrane region" description="Helical" evidence="1">
    <location>
        <begin position="144"/>
        <end position="164"/>
    </location>
</feature>
<evidence type="ECO:0000256" key="1">
    <source>
        <dbReference type="SAM" id="Phobius"/>
    </source>
</evidence>
<keyword evidence="1" id="KW-0812">Transmembrane</keyword>
<reference evidence="2" key="2">
    <citation type="submission" date="2021-04" db="EMBL/GenBank/DDBJ databases">
        <authorList>
            <person name="Gilroy R."/>
        </authorList>
    </citation>
    <scope>NUCLEOTIDE SEQUENCE</scope>
    <source>
        <strain evidence="2">Gambia16-554</strain>
    </source>
</reference>
<protein>
    <recommendedName>
        <fullName evidence="4">Rod shape-determining protein MreD</fullName>
    </recommendedName>
</protein>
<gene>
    <name evidence="2" type="ORF">IAC04_03545</name>
</gene>
<evidence type="ECO:0008006" key="4">
    <source>
        <dbReference type="Google" id="ProtNLM"/>
    </source>
</evidence>
<keyword evidence="1" id="KW-1133">Transmembrane helix</keyword>
<comment type="caution">
    <text evidence="2">The sequence shown here is derived from an EMBL/GenBank/DDBJ whole genome shotgun (WGS) entry which is preliminary data.</text>
</comment>
<dbReference type="AlphaFoldDB" id="A0A9D2GQG7"/>
<feature type="transmembrane region" description="Helical" evidence="1">
    <location>
        <begin position="35"/>
        <end position="63"/>
    </location>
</feature>
<dbReference type="EMBL" id="DXAW01000068">
    <property type="protein sequence ID" value="HIZ85545.1"/>
    <property type="molecule type" value="Genomic_DNA"/>
</dbReference>
<accession>A0A9D2GQG7</accession>
<organism evidence="2 3">
    <name type="scientific">Candidatus Coprenecus stercoravium</name>
    <dbReference type="NCBI Taxonomy" id="2840735"/>
    <lineage>
        <taxon>Bacteria</taxon>
        <taxon>Pseudomonadati</taxon>
        <taxon>Bacteroidota</taxon>
        <taxon>Bacteroidia</taxon>
        <taxon>Bacteroidales</taxon>
        <taxon>Rikenellaceae</taxon>
        <taxon>Rikenellaceae incertae sedis</taxon>
        <taxon>Candidatus Coprenecus</taxon>
    </lineage>
</organism>
<sequence>MNGTVRYLLLALLLLIAQGALDNYVNLSVYIDIALFLFLILVLPAGTGTVPAMLTAFAVGLLVDVLGNGIPGLTSAALTAAALCRRQILNLTVPKDFSGKDGKASVEDMGISRFSVYSAVFTLIYLLVYILLDNSGIRPFWPNMARLSLSLVINTAITTVLFAASRDSRKR</sequence>
<dbReference type="Proteomes" id="UP000824115">
    <property type="component" value="Unassembled WGS sequence"/>
</dbReference>
<reference evidence="2" key="1">
    <citation type="journal article" date="2021" name="PeerJ">
        <title>Extensive microbial diversity within the chicken gut microbiome revealed by metagenomics and culture.</title>
        <authorList>
            <person name="Gilroy R."/>
            <person name="Ravi A."/>
            <person name="Getino M."/>
            <person name="Pursley I."/>
            <person name="Horton D.L."/>
            <person name="Alikhan N.F."/>
            <person name="Baker D."/>
            <person name="Gharbi K."/>
            <person name="Hall N."/>
            <person name="Watson M."/>
            <person name="Adriaenssens E.M."/>
            <person name="Foster-Nyarko E."/>
            <person name="Jarju S."/>
            <person name="Secka A."/>
            <person name="Antonio M."/>
            <person name="Oren A."/>
            <person name="Chaudhuri R.R."/>
            <person name="La Ragione R."/>
            <person name="Hildebrand F."/>
            <person name="Pallen M.J."/>
        </authorList>
    </citation>
    <scope>NUCLEOTIDE SEQUENCE</scope>
    <source>
        <strain evidence="2">Gambia16-554</strain>
    </source>
</reference>
<keyword evidence="1" id="KW-0472">Membrane</keyword>
<evidence type="ECO:0000313" key="3">
    <source>
        <dbReference type="Proteomes" id="UP000824115"/>
    </source>
</evidence>
<feature type="transmembrane region" description="Helical" evidence="1">
    <location>
        <begin position="114"/>
        <end position="132"/>
    </location>
</feature>